<dbReference type="EMBL" id="JARIHO010000002">
    <property type="protein sequence ID" value="KAJ7367115.1"/>
    <property type="molecule type" value="Genomic_DNA"/>
</dbReference>
<sequence>MAGLLSSMLAVLLLMAILYGFRSLESPGSLVPRPAHREPAPNEAYIAVIQTLKIDINADGDMQSCINVETRVQISEPPLFPDLRARRRYETVKDMATSYISNLRNLEEHWRTVFAELFRAILPGHVVIQEEGTLWTFHDTTKNPAVAQPLDRTLPLASGSGYSVRPDVRGLVKRGARLYFPLLGEIKKAISRQHISEYGWPATEYGCRVFISSLRRAIEQAELQAVALFKDDRDLEERGARQSSVWLFTAVGPIWIAVFVTRGQIETAYPDASLTYVNRRVQILEEEEEMDRAQDILSVSPDAMLAEFRTFPEEKYTTGCSKLPTHSWCLLRMLDTPDSDMVLMAIRQWPTFDV</sequence>
<evidence type="ECO:0000313" key="4">
    <source>
        <dbReference type="Proteomes" id="UP001218218"/>
    </source>
</evidence>
<keyword evidence="1" id="KW-0175">Coiled coil</keyword>
<evidence type="ECO:0000313" key="3">
    <source>
        <dbReference type="EMBL" id="KAJ7367115.1"/>
    </source>
</evidence>
<protein>
    <submittedName>
        <fullName evidence="3">Uncharacterized protein</fullName>
    </submittedName>
</protein>
<gene>
    <name evidence="3" type="ORF">DFH08DRAFT_797953</name>
</gene>
<organism evidence="3 4">
    <name type="scientific">Mycena albidolilacea</name>
    <dbReference type="NCBI Taxonomy" id="1033008"/>
    <lineage>
        <taxon>Eukaryota</taxon>
        <taxon>Fungi</taxon>
        <taxon>Dikarya</taxon>
        <taxon>Basidiomycota</taxon>
        <taxon>Agaricomycotina</taxon>
        <taxon>Agaricomycetes</taxon>
        <taxon>Agaricomycetidae</taxon>
        <taxon>Agaricales</taxon>
        <taxon>Marasmiineae</taxon>
        <taxon>Mycenaceae</taxon>
        <taxon>Mycena</taxon>
    </lineage>
</organism>
<dbReference type="AlphaFoldDB" id="A0AAD7F5X6"/>
<reference evidence="3" key="1">
    <citation type="submission" date="2023-03" db="EMBL/GenBank/DDBJ databases">
        <title>Massive genome expansion in bonnet fungi (Mycena s.s.) driven by repeated elements and novel gene families across ecological guilds.</title>
        <authorList>
            <consortium name="Lawrence Berkeley National Laboratory"/>
            <person name="Harder C.B."/>
            <person name="Miyauchi S."/>
            <person name="Viragh M."/>
            <person name="Kuo A."/>
            <person name="Thoen E."/>
            <person name="Andreopoulos B."/>
            <person name="Lu D."/>
            <person name="Skrede I."/>
            <person name="Drula E."/>
            <person name="Henrissat B."/>
            <person name="Morin E."/>
            <person name="Kohler A."/>
            <person name="Barry K."/>
            <person name="LaButti K."/>
            <person name="Morin E."/>
            <person name="Salamov A."/>
            <person name="Lipzen A."/>
            <person name="Mereny Z."/>
            <person name="Hegedus B."/>
            <person name="Baldrian P."/>
            <person name="Stursova M."/>
            <person name="Weitz H."/>
            <person name="Taylor A."/>
            <person name="Grigoriev I.V."/>
            <person name="Nagy L.G."/>
            <person name="Martin F."/>
            <person name="Kauserud H."/>
        </authorList>
    </citation>
    <scope>NUCLEOTIDE SEQUENCE</scope>
    <source>
        <strain evidence="3">CBHHK002</strain>
    </source>
</reference>
<keyword evidence="2" id="KW-0732">Signal</keyword>
<accession>A0AAD7F5X6</accession>
<evidence type="ECO:0000256" key="2">
    <source>
        <dbReference type="SAM" id="SignalP"/>
    </source>
</evidence>
<dbReference type="Proteomes" id="UP001218218">
    <property type="component" value="Unassembled WGS sequence"/>
</dbReference>
<feature type="chain" id="PRO_5042059049" evidence="2">
    <location>
        <begin position="24"/>
        <end position="354"/>
    </location>
</feature>
<feature type="coiled-coil region" evidence="1">
    <location>
        <begin position="211"/>
        <end position="238"/>
    </location>
</feature>
<comment type="caution">
    <text evidence="3">The sequence shown here is derived from an EMBL/GenBank/DDBJ whole genome shotgun (WGS) entry which is preliminary data.</text>
</comment>
<evidence type="ECO:0000256" key="1">
    <source>
        <dbReference type="SAM" id="Coils"/>
    </source>
</evidence>
<name>A0AAD7F5X6_9AGAR</name>
<keyword evidence="4" id="KW-1185">Reference proteome</keyword>
<proteinExistence type="predicted"/>
<feature type="signal peptide" evidence="2">
    <location>
        <begin position="1"/>
        <end position="23"/>
    </location>
</feature>